<keyword evidence="2" id="KW-1185">Reference proteome</keyword>
<accession>A0ABU8DGZ9</accession>
<evidence type="ECO:0000313" key="2">
    <source>
        <dbReference type="Proteomes" id="UP001306592"/>
    </source>
</evidence>
<gene>
    <name evidence="1" type="ORF">V8N49_14085</name>
</gene>
<name>A0ABU8DGZ9_ERWAP</name>
<reference evidence="1 2" key="1">
    <citation type="submission" date="2024-02" db="EMBL/GenBank/DDBJ databases">
        <title>First report Erwinia aphidicola in onion in Chile.</title>
        <authorList>
            <person name="Valenzuela M."/>
            <person name="Pena M."/>
            <person name="Dutta B."/>
        </authorList>
    </citation>
    <scope>NUCLEOTIDE SEQUENCE [LARGE SCALE GENOMIC DNA]</scope>
    <source>
        <strain evidence="1 2">QCJ3A</strain>
    </source>
</reference>
<comment type="caution">
    <text evidence="1">The sequence shown here is derived from an EMBL/GenBank/DDBJ whole genome shotgun (WGS) entry which is preliminary data.</text>
</comment>
<dbReference type="RefSeq" id="WP_180276770.1">
    <property type="nucleotide sequence ID" value="NZ_CAKKMT010000006.1"/>
</dbReference>
<organism evidence="1 2">
    <name type="scientific">Erwinia aphidicola</name>
    <dbReference type="NCBI Taxonomy" id="68334"/>
    <lineage>
        <taxon>Bacteria</taxon>
        <taxon>Pseudomonadati</taxon>
        <taxon>Pseudomonadota</taxon>
        <taxon>Gammaproteobacteria</taxon>
        <taxon>Enterobacterales</taxon>
        <taxon>Erwiniaceae</taxon>
        <taxon>Erwinia</taxon>
    </lineage>
</organism>
<dbReference type="EMBL" id="JBANEI010000009">
    <property type="protein sequence ID" value="MEI2682783.1"/>
    <property type="molecule type" value="Genomic_DNA"/>
</dbReference>
<dbReference type="Proteomes" id="UP001306592">
    <property type="component" value="Unassembled WGS sequence"/>
</dbReference>
<sequence>MIQNTLWGFMPVKQATFFEQNQFTDRTRVEREGGFLGFKLNGRFLTRIARLMPKNGLSWHINLQQKGPSA</sequence>
<proteinExistence type="predicted"/>
<protein>
    <submittedName>
        <fullName evidence="1">Uncharacterized protein</fullName>
    </submittedName>
</protein>
<evidence type="ECO:0000313" key="1">
    <source>
        <dbReference type="EMBL" id="MEI2682783.1"/>
    </source>
</evidence>